<dbReference type="GO" id="GO:0004497">
    <property type="term" value="F:monooxygenase activity"/>
    <property type="evidence" value="ECO:0007669"/>
    <property type="project" value="UniProtKB-KW"/>
</dbReference>
<dbReference type="InterPro" id="IPR001128">
    <property type="entry name" value="Cyt_P450"/>
</dbReference>
<dbReference type="PRINTS" id="PR00463">
    <property type="entry name" value="EP450I"/>
</dbReference>
<dbReference type="Gene3D" id="1.10.630.10">
    <property type="entry name" value="Cytochrome P450"/>
    <property type="match status" value="1"/>
</dbReference>
<accession>A0AAN7U2C4</accession>
<feature type="chain" id="PRO_5042936591" description="Cytochrome P450" evidence="14">
    <location>
        <begin position="24"/>
        <end position="501"/>
    </location>
</feature>
<keyword evidence="14" id="KW-0732">Signal</keyword>
<gene>
    <name evidence="15" type="ORF">RB653_006192</name>
</gene>
<evidence type="ECO:0000256" key="13">
    <source>
        <dbReference type="RuleBase" id="RU000461"/>
    </source>
</evidence>
<reference evidence="15 16" key="1">
    <citation type="submission" date="2023-11" db="EMBL/GenBank/DDBJ databases">
        <title>Dfirmibasis_genome.</title>
        <authorList>
            <person name="Edelbroek B."/>
            <person name="Kjellin J."/>
            <person name="Jerlstrom-Hultqvist J."/>
            <person name="Soderbom F."/>
        </authorList>
    </citation>
    <scope>NUCLEOTIDE SEQUENCE [LARGE SCALE GENOMIC DNA]</scope>
    <source>
        <strain evidence="15 16">TNS-C-14</strain>
    </source>
</reference>
<evidence type="ECO:0000256" key="12">
    <source>
        <dbReference type="PIRSR" id="PIRSR602401-1"/>
    </source>
</evidence>
<comment type="subcellular location">
    <subcellularLocation>
        <location evidence="2">Membrane</location>
        <topology evidence="2">Single-pass membrane protein</topology>
    </subcellularLocation>
</comment>
<dbReference type="CDD" id="cd20617">
    <property type="entry name" value="CYP1_2-like"/>
    <property type="match status" value="1"/>
</dbReference>
<dbReference type="SUPFAM" id="SSF48264">
    <property type="entry name" value="Cytochrome P450"/>
    <property type="match status" value="1"/>
</dbReference>
<dbReference type="GO" id="GO:0005506">
    <property type="term" value="F:iron ion binding"/>
    <property type="evidence" value="ECO:0007669"/>
    <property type="project" value="InterPro"/>
</dbReference>
<proteinExistence type="inferred from homology"/>
<keyword evidence="4 12" id="KW-0349">Heme</keyword>
<keyword evidence="7" id="KW-1133">Transmembrane helix</keyword>
<protein>
    <recommendedName>
        <fullName evidence="17">Cytochrome P450</fullName>
    </recommendedName>
</protein>
<evidence type="ECO:0000256" key="9">
    <source>
        <dbReference type="ARBA" id="ARBA00023004"/>
    </source>
</evidence>
<evidence type="ECO:0000256" key="11">
    <source>
        <dbReference type="ARBA" id="ARBA00023136"/>
    </source>
</evidence>
<keyword evidence="16" id="KW-1185">Reference proteome</keyword>
<evidence type="ECO:0000256" key="2">
    <source>
        <dbReference type="ARBA" id="ARBA00004167"/>
    </source>
</evidence>
<evidence type="ECO:0000256" key="10">
    <source>
        <dbReference type="ARBA" id="ARBA00023033"/>
    </source>
</evidence>
<feature type="signal peptide" evidence="14">
    <location>
        <begin position="1"/>
        <end position="23"/>
    </location>
</feature>
<dbReference type="InterPro" id="IPR017972">
    <property type="entry name" value="Cyt_P450_CS"/>
</dbReference>
<dbReference type="InterPro" id="IPR002401">
    <property type="entry name" value="Cyt_P450_E_grp-I"/>
</dbReference>
<keyword evidence="11" id="KW-0472">Membrane</keyword>
<evidence type="ECO:0000256" key="4">
    <source>
        <dbReference type="ARBA" id="ARBA00022617"/>
    </source>
</evidence>
<evidence type="ECO:0000256" key="1">
    <source>
        <dbReference type="ARBA" id="ARBA00001971"/>
    </source>
</evidence>
<evidence type="ECO:0000256" key="14">
    <source>
        <dbReference type="SAM" id="SignalP"/>
    </source>
</evidence>
<organism evidence="15 16">
    <name type="scientific">Dictyostelium firmibasis</name>
    <dbReference type="NCBI Taxonomy" id="79012"/>
    <lineage>
        <taxon>Eukaryota</taxon>
        <taxon>Amoebozoa</taxon>
        <taxon>Evosea</taxon>
        <taxon>Eumycetozoa</taxon>
        <taxon>Dictyostelia</taxon>
        <taxon>Dictyosteliales</taxon>
        <taxon>Dictyosteliaceae</taxon>
        <taxon>Dictyostelium</taxon>
    </lineage>
</organism>
<dbReference type="GO" id="GO:0020037">
    <property type="term" value="F:heme binding"/>
    <property type="evidence" value="ECO:0007669"/>
    <property type="project" value="InterPro"/>
</dbReference>
<feature type="binding site" description="axial binding residue" evidence="12">
    <location>
        <position position="446"/>
    </location>
    <ligand>
        <name>heme</name>
        <dbReference type="ChEBI" id="CHEBI:30413"/>
    </ligand>
    <ligandPart>
        <name>Fe</name>
        <dbReference type="ChEBI" id="CHEBI:18248"/>
    </ligandPart>
</feature>
<evidence type="ECO:0000313" key="15">
    <source>
        <dbReference type="EMBL" id="KAK5584579.1"/>
    </source>
</evidence>
<keyword evidence="6 12" id="KW-0479">Metal-binding</keyword>
<dbReference type="InterPro" id="IPR036396">
    <property type="entry name" value="Cyt_P450_sf"/>
</dbReference>
<dbReference type="GO" id="GO:0016705">
    <property type="term" value="F:oxidoreductase activity, acting on paired donors, with incorporation or reduction of molecular oxygen"/>
    <property type="evidence" value="ECO:0007669"/>
    <property type="project" value="InterPro"/>
</dbReference>
<evidence type="ECO:0000256" key="5">
    <source>
        <dbReference type="ARBA" id="ARBA00022692"/>
    </source>
</evidence>
<dbReference type="PRINTS" id="PR00385">
    <property type="entry name" value="P450"/>
</dbReference>
<keyword evidence="8 13" id="KW-0560">Oxidoreductase</keyword>
<keyword evidence="10 13" id="KW-0503">Monooxygenase</keyword>
<dbReference type="EMBL" id="JAVFKY010000001">
    <property type="protein sequence ID" value="KAK5584579.1"/>
    <property type="molecule type" value="Genomic_DNA"/>
</dbReference>
<name>A0AAN7U2C4_9MYCE</name>
<dbReference type="Proteomes" id="UP001344447">
    <property type="component" value="Unassembled WGS sequence"/>
</dbReference>
<dbReference type="AlphaFoldDB" id="A0AAN7U2C4"/>
<evidence type="ECO:0000256" key="7">
    <source>
        <dbReference type="ARBA" id="ARBA00022989"/>
    </source>
</evidence>
<dbReference type="GO" id="GO:0016020">
    <property type="term" value="C:membrane"/>
    <property type="evidence" value="ECO:0007669"/>
    <property type="project" value="UniProtKB-SubCell"/>
</dbReference>
<dbReference type="Pfam" id="PF00067">
    <property type="entry name" value="p450"/>
    <property type="match status" value="1"/>
</dbReference>
<evidence type="ECO:0000256" key="8">
    <source>
        <dbReference type="ARBA" id="ARBA00023002"/>
    </source>
</evidence>
<comment type="cofactor">
    <cofactor evidence="1 12">
        <name>heme</name>
        <dbReference type="ChEBI" id="CHEBI:30413"/>
    </cofactor>
</comment>
<evidence type="ECO:0000313" key="16">
    <source>
        <dbReference type="Proteomes" id="UP001344447"/>
    </source>
</evidence>
<evidence type="ECO:0000256" key="6">
    <source>
        <dbReference type="ARBA" id="ARBA00022723"/>
    </source>
</evidence>
<dbReference type="PROSITE" id="PS00086">
    <property type="entry name" value="CYTOCHROME_P450"/>
    <property type="match status" value="1"/>
</dbReference>
<keyword evidence="5" id="KW-0812">Transmembrane</keyword>
<dbReference type="PANTHER" id="PTHR24303">
    <property type="entry name" value="HEME-BINDING MONOOXYGENASE FAMILY"/>
    <property type="match status" value="1"/>
</dbReference>
<keyword evidence="9 12" id="KW-0408">Iron</keyword>
<evidence type="ECO:0000256" key="3">
    <source>
        <dbReference type="ARBA" id="ARBA00010617"/>
    </source>
</evidence>
<evidence type="ECO:0008006" key="17">
    <source>
        <dbReference type="Google" id="ProtNLM"/>
    </source>
</evidence>
<sequence>MNFLVGLVLILTIFYFIIQKKDGKVNSNIPGPKGFPILGNLLSMKGDLHLRLQEWYKQYGPIYRIRMGNVETVVLTEYPIIREAFIGNSNSFINRFQRRSRLKINNGQNLVIVNGDIHNRLKTMVLSEMTSLRIKKYESSFIDNEIKKLFKVFDEYAKSGEPIILNNYIKMFSMNIVLCFTFGLNYSYPYGDYEKASEFIKLMVDYFNIAGQPILSDFIPSLEPLIDTSNYINTFKRIFNYTSELIRKFKIENEITNDNSNTNIEDKPILSKLLQSFEKGEISWDSVVGTCIDLQVAGSDTSANTVLFCLLELINNPNIQSKLYDNIKQAIIQKKEVEEEDQEEITISFNKYRTITPYLTMVVRETYRKYPTGTIGLPHVTSQDVELNGYKISAGTQIIQNIWATHRNEKQFQDPDSFIPERFIIDQQQSTTNSNLIHFGCGVRDCIGKSLADSEIFTMLASLINRYEFINPQPLSPLNDIGKFGITYTCPENKIIIKKRL</sequence>
<comment type="caution">
    <text evidence="15">The sequence shown here is derived from an EMBL/GenBank/DDBJ whole genome shotgun (WGS) entry which is preliminary data.</text>
</comment>
<comment type="similarity">
    <text evidence="3 13">Belongs to the cytochrome P450 family.</text>
</comment>
<dbReference type="PANTHER" id="PTHR24303:SF11">
    <property type="entry name" value="CYTOCHROME P450 513A1-RELATED"/>
    <property type="match status" value="1"/>
</dbReference>